<accession>A0AA42DR54</accession>
<dbReference type="GO" id="GO:0015628">
    <property type="term" value="P:protein secretion by the type II secretion system"/>
    <property type="evidence" value="ECO:0007669"/>
    <property type="project" value="TreeGrafter"/>
</dbReference>
<dbReference type="PANTHER" id="PTHR30012:SF0">
    <property type="entry name" value="TYPE II SECRETION SYSTEM PROTEIN F-RELATED"/>
    <property type="match status" value="1"/>
</dbReference>
<sequence length="397" mass="44281">MATFTYIAKDIEGNVQKGKMEAEHKEDFFSILKQKQLYCIDFKEFSEKKAVKGSKIPMKQLVVLCRQFATMLTSGVSLIKCIDILYQQAEDKKLKDTLLNVYEDVQKGNALSRSLKAQGKCFPNLFISMVECGEESGTLDQTLLRMATHYESENKLQNKVKNAMIYPIILGIVSFGVVLLLLLFVVPTFAEMFADYGELPAVTQLLLDMSEGLQQYWLATIFIGILIGFSLYLLFKTVAFKKGFDKVKITMPVVGKLNKIILSARFAETTATLYASGMSLINVLEITQSVIHNTYIDEGFIKAKEDVSKGIALSEAMRQIGIFPPMLSNMILIGEESGRLEEILDKTAAFYHEEADAAVQKMVSLLEPAMIIILGIMVAFIVGAILPPMYEMMGNIG</sequence>
<comment type="caution">
    <text evidence="12">The sequence shown here is derived from an EMBL/GenBank/DDBJ whole genome shotgun (WGS) entry which is preliminary data.</text>
</comment>
<name>A0AA42DR54_9FIRM</name>
<dbReference type="Pfam" id="PF00482">
    <property type="entry name" value="T2SSF"/>
    <property type="match status" value="2"/>
</dbReference>
<reference evidence="12" key="1">
    <citation type="journal article" date="2023" name="Int. J. Syst. Evol. Microbiol.">
        <title>&lt;i&gt;Holtiella tumoricola&lt;/i&gt; gen. nov. sp. nov., isolated from a human clinical sample.</title>
        <authorList>
            <person name="Allen-Vercoe E."/>
            <person name="Daigneault M.C."/>
            <person name="Vancuren S.J."/>
            <person name="Cochrane K."/>
            <person name="O'Neal L.L."/>
            <person name="Sankaranarayanan K."/>
            <person name="Lawson P.A."/>
        </authorList>
    </citation>
    <scope>NUCLEOTIDE SEQUENCE</scope>
    <source>
        <strain evidence="12">CC70A</strain>
    </source>
</reference>
<evidence type="ECO:0000256" key="5">
    <source>
        <dbReference type="ARBA" id="ARBA00022519"/>
    </source>
</evidence>
<feature type="transmembrane region" description="Helical" evidence="10">
    <location>
        <begin position="165"/>
        <end position="190"/>
    </location>
</feature>
<keyword evidence="8 10" id="KW-0472">Membrane</keyword>
<evidence type="ECO:0000256" key="9">
    <source>
        <dbReference type="RuleBase" id="RU003923"/>
    </source>
</evidence>
<evidence type="ECO:0000256" key="4">
    <source>
        <dbReference type="ARBA" id="ARBA00022475"/>
    </source>
</evidence>
<evidence type="ECO:0000256" key="7">
    <source>
        <dbReference type="ARBA" id="ARBA00022989"/>
    </source>
</evidence>
<dbReference type="FunFam" id="1.20.81.30:FF:000001">
    <property type="entry name" value="Type II secretion system protein F"/>
    <property type="match status" value="2"/>
</dbReference>
<evidence type="ECO:0000256" key="2">
    <source>
        <dbReference type="ARBA" id="ARBA00005745"/>
    </source>
</evidence>
<dbReference type="GO" id="GO:0005886">
    <property type="term" value="C:plasma membrane"/>
    <property type="evidence" value="ECO:0007669"/>
    <property type="project" value="UniProtKB-SubCell"/>
</dbReference>
<dbReference type="Proteomes" id="UP001169242">
    <property type="component" value="Unassembled WGS sequence"/>
</dbReference>
<keyword evidence="4" id="KW-1003">Cell membrane</keyword>
<feature type="transmembrane region" description="Helical" evidence="10">
    <location>
        <begin position="369"/>
        <end position="390"/>
    </location>
</feature>
<feature type="domain" description="Type II secretion system protein GspF" evidence="11">
    <location>
        <begin position="64"/>
        <end position="187"/>
    </location>
</feature>
<dbReference type="InterPro" id="IPR042094">
    <property type="entry name" value="T2SS_GspF_sf"/>
</dbReference>
<dbReference type="PROSITE" id="PS00874">
    <property type="entry name" value="T2SP_F"/>
    <property type="match status" value="1"/>
</dbReference>
<keyword evidence="5" id="KW-0997">Cell inner membrane</keyword>
<evidence type="ECO:0000256" key="8">
    <source>
        <dbReference type="ARBA" id="ARBA00023136"/>
    </source>
</evidence>
<dbReference type="Gene3D" id="1.20.81.30">
    <property type="entry name" value="Type II secretion system (T2SS), domain F"/>
    <property type="match status" value="2"/>
</dbReference>
<keyword evidence="6 9" id="KW-0812">Transmembrane</keyword>
<feature type="transmembrane region" description="Helical" evidence="10">
    <location>
        <begin position="216"/>
        <end position="235"/>
    </location>
</feature>
<proteinExistence type="inferred from homology"/>
<comment type="similarity">
    <text evidence="2 9">Belongs to the GSP F family.</text>
</comment>
<dbReference type="InterPro" id="IPR003004">
    <property type="entry name" value="GspF/PilC"/>
</dbReference>
<feature type="domain" description="Type II secretion system protein GspF" evidence="11">
    <location>
        <begin position="266"/>
        <end position="386"/>
    </location>
</feature>
<evidence type="ECO:0000259" key="11">
    <source>
        <dbReference type="Pfam" id="PF00482"/>
    </source>
</evidence>
<dbReference type="PANTHER" id="PTHR30012">
    <property type="entry name" value="GENERAL SECRETION PATHWAY PROTEIN"/>
    <property type="match status" value="1"/>
</dbReference>
<dbReference type="RefSeq" id="WP_271013509.1">
    <property type="nucleotide sequence ID" value="NZ_JAQIFT010000068.1"/>
</dbReference>
<dbReference type="InterPro" id="IPR018076">
    <property type="entry name" value="T2SS_GspF_dom"/>
</dbReference>
<comment type="subcellular location">
    <subcellularLocation>
        <location evidence="1">Cell inner membrane</location>
        <topology evidence="1">Multi-pass membrane protein</topology>
    </subcellularLocation>
    <subcellularLocation>
        <location evidence="9">Cell membrane</location>
        <topology evidence="9">Multi-pass membrane protein</topology>
    </subcellularLocation>
</comment>
<dbReference type="EMBL" id="JAQIFT010000068">
    <property type="protein sequence ID" value="MDA3733800.1"/>
    <property type="molecule type" value="Genomic_DNA"/>
</dbReference>
<dbReference type="InterPro" id="IPR001992">
    <property type="entry name" value="T2SS_GspF/T4SS_PilC_CS"/>
</dbReference>
<gene>
    <name evidence="12" type="ORF">PBV87_20210</name>
</gene>
<evidence type="ECO:0000256" key="10">
    <source>
        <dbReference type="SAM" id="Phobius"/>
    </source>
</evidence>
<protein>
    <submittedName>
        <fullName evidence="12">Type II secretion system F family protein</fullName>
    </submittedName>
</protein>
<evidence type="ECO:0000256" key="6">
    <source>
        <dbReference type="ARBA" id="ARBA00022692"/>
    </source>
</evidence>
<evidence type="ECO:0000256" key="1">
    <source>
        <dbReference type="ARBA" id="ARBA00004429"/>
    </source>
</evidence>
<keyword evidence="7 10" id="KW-1133">Transmembrane helix</keyword>
<keyword evidence="3 9" id="KW-0813">Transport</keyword>
<evidence type="ECO:0000256" key="3">
    <source>
        <dbReference type="ARBA" id="ARBA00022448"/>
    </source>
</evidence>
<evidence type="ECO:0000313" key="12">
    <source>
        <dbReference type="EMBL" id="MDA3733800.1"/>
    </source>
</evidence>
<dbReference type="PRINTS" id="PR00812">
    <property type="entry name" value="BCTERIALGSPF"/>
</dbReference>
<evidence type="ECO:0000313" key="13">
    <source>
        <dbReference type="Proteomes" id="UP001169242"/>
    </source>
</evidence>
<keyword evidence="13" id="KW-1185">Reference proteome</keyword>
<organism evidence="12 13">
    <name type="scientific">Holtiella tumoricola</name>
    <dbReference type="NCBI Taxonomy" id="3018743"/>
    <lineage>
        <taxon>Bacteria</taxon>
        <taxon>Bacillati</taxon>
        <taxon>Bacillota</taxon>
        <taxon>Clostridia</taxon>
        <taxon>Lachnospirales</taxon>
        <taxon>Cellulosilyticaceae</taxon>
        <taxon>Holtiella</taxon>
    </lineage>
</organism>
<dbReference type="AlphaFoldDB" id="A0AA42DR54"/>